<evidence type="ECO:0000313" key="3">
    <source>
        <dbReference type="Proteomes" id="UP000471435"/>
    </source>
</evidence>
<evidence type="ECO:0008006" key="4">
    <source>
        <dbReference type="Google" id="ProtNLM"/>
    </source>
</evidence>
<keyword evidence="1" id="KW-1133">Transmembrane helix</keyword>
<organism evidence="2 3">
    <name type="scientific">Pontixanthobacter luteolus</name>
    <dbReference type="NCBI Taxonomy" id="295089"/>
    <lineage>
        <taxon>Bacteria</taxon>
        <taxon>Pseudomonadati</taxon>
        <taxon>Pseudomonadota</taxon>
        <taxon>Alphaproteobacteria</taxon>
        <taxon>Sphingomonadales</taxon>
        <taxon>Erythrobacteraceae</taxon>
        <taxon>Pontixanthobacter</taxon>
    </lineage>
</organism>
<dbReference type="AlphaFoldDB" id="A0A6I4V2X4"/>
<keyword evidence="3" id="KW-1185">Reference proteome</keyword>
<dbReference type="OrthoDB" id="7450715at2"/>
<accession>A0A6I4V2X4</accession>
<comment type="caution">
    <text evidence="2">The sequence shown here is derived from an EMBL/GenBank/DDBJ whole genome shotgun (WGS) entry which is preliminary data.</text>
</comment>
<name>A0A6I4V2X4_9SPHN</name>
<feature type="transmembrane region" description="Helical" evidence="1">
    <location>
        <begin position="29"/>
        <end position="48"/>
    </location>
</feature>
<reference evidence="2 3" key="1">
    <citation type="submission" date="2019-12" db="EMBL/GenBank/DDBJ databases">
        <title>Genomic-based taxomic classification of the family Erythrobacteraceae.</title>
        <authorList>
            <person name="Xu L."/>
        </authorList>
    </citation>
    <scope>NUCLEOTIDE SEQUENCE [LARGE SCALE GENOMIC DNA]</scope>
    <source>
        <strain evidence="2 3">SW-109</strain>
    </source>
</reference>
<keyword evidence="1" id="KW-0472">Membrane</keyword>
<evidence type="ECO:0000313" key="2">
    <source>
        <dbReference type="EMBL" id="MXP48118.1"/>
    </source>
</evidence>
<dbReference type="RefSeq" id="WP_160731331.1">
    <property type="nucleotide sequence ID" value="NZ_WTYP01000002.1"/>
</dbReference>
<dbReference type="EMBL" id="WTYP01000002">
    <property type="protein sequence ID" value="MXP48118.1"/>
    <property type="molecule type" value="Genomic_DNA"/>
</dbReference>
<feature type="transmembrane region" description="Helical" evidence="1">
    <location>
        <begin position="101"/>
        <end position="122"/>
    </location>
</feature>
<feature type="transmembrane region" description="Helical" evidence="1">
    <location>
        <begin position="54"/>
        <end position="72"/>
    </location>
</feature>
<evidence type="ECO:0000256" key="1">
    <source>
        <dbReference type="SAM" id="Phobius"/>
    </source>
</evidence>
<protein>
    <recommendedName>
        <fullName evidence="4">Transmembrane protein</fullName>
    </recommendedName>
</protein>
<gene>
    <name evidence="2" type="ORF">GRI43_12045</name>
</gene>
<proteinExistence type="predicted"/>
<keyword evidence="1" id="KW-0812">Transmembrane</keyword>
<dbReference type="Proteomes" id="UP000471435">
    <property type="component" value="Unassembled WGS sequence"/>
</dbReference>
<sequence>MNKALHEKTAAKERGASTRDWRKGMSDNVAWALIVYTALHIVATVGAMKETGMKSLALLALVVLVAGIIPACRRFERRWRDLTDEEAASPRFADAYRRDQIALWILAIGLPFALTALFKGIAAMA</sequence>